<evidence type="ECO:0000313" key="6">
    <source>
        <dbReference type="EMBL" id="SDH31745.1"/>
    </source>
</evidence>
<name>A0A1G8BEU0_9PSEU</name>
<accession>A0A1G8BEU0</accession>
<proteinExistence type="predicted"/>
<dbReference type="CDD" id="cd17535">
    <property type="entry name" value="REC_NarL-like"/>
    <property type="match status" value="1"/>
</dbReference>
<dbReference type="InterPro" id="IPR058245">
    <property type="entry name" value="NreC/VraR/RcsB-like_REC"/>
</dbReference>
<dbReference type="SUPFAM" id="SSF46894">
    <property type="entry name" value="C-terminal effector domain of the bipartite response regulators"/>
    <property type="match status" value="1"/>
</dbReference>
<feature type="domain" description="Response regulatory" evidence="5">
    <location>
        <begin position="4"/>
        <end position="122"/>
    </location>
</feature>
<dbReference type="AlphaFoldDB" id="A0A1G8BEU0"/>
<dbReference type="PROSITE" id="PS50043">
    <property type="entry name" value="HTH_LUXR_2"/>
    <property type="match status" value="1"/>
</dbReference>
<comment type="caution">
    <text evidence="3">Lacks conserved residue(s) required for the propagation of feature annotation.</text>
</comment>
<dbReference type="InterPro" id="IPR011006">
    <property type="entry name" value="CheY-like_superfamily"/>
</dbReference>
<dbReference type="PANTHER" id="PTHR43214:SF43">
    <property type="entry name" value="TWO-COMPONENT RESPONSE REGULATOR"/>
    <property type="match status" value="1"/>
</dbReference>
<evidence type="ECO:0000256" key="3">
    <source>
        <dbReference type="PROSITE-ProRule" id="PRU00169"/>
    </source>
</evidence>
<evidence type="ECO:0000259" key="4">
    <source>
        <dbReference type="PROSITE" id="PS50043"/>
    </source>
</evidence>
<evidence type="ECO:0000259" key="5">
    <source>
        <dbReference type="PROSITE" id="PS50110"/>
    </source>
</evidence>
<dbReference type="Proteomes" id="UP000199623">
    <property type="component" value="Unassembled WGS sequence"/>
</dbReference>
<keyword evidence="7" id="KW-1185">Reference proteome</keyword>
<keyword evidence="2 6" id="KW-0238">DNA-binding</keyword>
<dbReference type="SMART" id="SM00448">
    <property type="entry name" value="REC"/>
    <property type="match status" value="1"/>
</dbReference>
<dbReference type="InterPro" id="IPR001789">
    <property type="entry name" value="Sig_transdc_resp-reg_receiver"/>
</dbReference>
<dbReference type="InterPro" id="IPR039420">
    <property type="entry name" value="WalR-like"/>
</dbReference>
<dbReference type="SUPFAM" id="SSF52172">
    <property type="entry name" value="CheY-like"/>
    <property type="match status" value="1"/>
</dbReference>
<dbReference type="Gene3D" id="3.40.50.2300">
    <property type="match status" value="1"/>
</dbReference>
<dbReference type="PROSITE" id="PS50110">
    <property type="entry name" value="RESPONSE_REGULATORY"/>
    <property type="match status" value="1"/>
</dbReference>
<dbReference type="PRINTS" id="PR00038">
    <property type="entry name" value="HTHLUXR"/>
</dbReference>
<reference evidence="7" key="1">
    <citation type="submission" date="2016-10" db="EMBL/GenBank/DDBJ databases">
        <authorList>
            <person name="Varghese N."/>
            <person name="Submissions S."/>
        </authorList>
    </citation>
    <scope>NUCLEOTIDE SEQUENCE [LARGE SCALE GENOMIC DNA]</scope>
    <source>
        <strain evidence="7">CGMCC 4.3506</strain>
    </source>
</reference>
<dbReference type="InterPro" id="IPR000792">
    <property type="entry name" value="Tscrpt_reg_LuxR_C"/>
</dbReference>
<protein>
    <submittedName>
        <fullName evidence="6">DNA-binding response regulator, NarL/FixJ family, contains REC and HTH domains</fullName>
    </submittedName>
</protein>
<dbReference type="GO" id="GO:0000160">
    <property type="term" value="P:phosphorelay signal transduction system"/>
    <property type="evidence" value="ECO:0007669"/>
    <property type="project" value="InterPro"/>
</dbReference>
<dbReference type="GO" id="GO:0006355">
    <property type="term" value="P:regulation of DNA-templated transcription"/>
    <property type="evidence" value="ECO:0007669"/>
    <property type="project" value="InterPro"/>
</dbReference>
<sequence length="221" mass="23763">MSLQVLICDQLPIVRDGLSTLLGAAPDITVLDCTSSGLQALMLARTRRPDVVITGLALDGMSGVELIRRFTKEFADSGPRVIAFADNGSDEVVRSVLGAGANGLLLTDATREEITVAVRAAARGQTMLAPLVAQRLVDWFNHGGGQTEEPLRAVVTELTPREHQVLVMLAGGKSTGEIARDLAIGITTVRTHVYRLRCKLNVRDRTQLVSFAYRAGLMRSA</sequence>
<dbReference type="STRING" id="200378.SAMN05216553_11937"/>
<dbReference type="GO" id="GO:0003677">
    <property type="term" value="F:DNA binding"/>
    <property type="evidence" value="ECO:0007669"/>
    <property type="project" value="UniProtKB-KW"/>
</dbReference>
<evidence type="ECO:0000313" key="7">
    <source>
        <dbReference type="Proteomes" id="UP000199623"/>
    </source>
</evidence>
<dbReference type="Pfam" id="PF00196">
    <property type="entry name" value="GerE"/>
    <property type="match status" value="1"/>
</dbReference>
<dbReference type="Pfam" id="PF00072">
    <property type="entry name" value="Response_reg"/>
    <property type="match status" value="1"/>
</dbReference>
<dbReference type="OrthoDB" id="4116209at2"/>
<dbReference type="InterPro" id="IPR016032">
    <property type="entry name" value="Sig_transdc_resp-reg_C-effctor"/>
</dbReference>
<dbReference type="EMBL" id="FNCC01000019">
    <property type="protein sequence ID" value="SDH31745.1"/>
    <property type="molecule type" value="Genomic_DNA"/>
</dbReference>
<feature type="domain" description="HTH luxR-type" evidence="4">
    <location>
        <begin position="150"/>
        <end position="216"/>
    </location>
</feature>
<evidence type="ECO:0000256" key="2">
    <source>
        <dbReference type="ARBA" id="ARBA00023125"/>
    </source>
</evidence>
<gene>
    <name evidence="6" type="ORF">SAMN05216553_11937</name>
</gene>
<dbReference type="SMART" id="SM00421">
    <property type="entry name" value="HTH_LUXR"/>
    <property type="match status" value="1"/>
</dbReference>
<dbReference type="PROSITE" id="PS00622">
    <property type="entry name" value="HTH_LUXR_1"/>
    <property type="match status" value="1"/>
</dbReference>
<keyword evidence="1" id="KW-0597">Phosphoprotein</keyword>
<evidence type="ECO:0000256" key="1">
    <source>
        <dbReference type="ARBA" id="ARBA00022553"/>
    </source>
</evidence>
<organism evidence="6 7">
    <name type="scientific">Lentzea fradiae</name>
    <dbReference type="NCBI Taxonomy" id="200378"/>
    <lineage>
        <taxon>Bacteria</taxon>
        <taxon>Bacillati</taxon>
        <taxon>Actinomycetota</taxon>
        <taxon>Actinomycetes</taxon>
        <taxon>Pseudonocardiales</taxon>
        <taxon>Pseudonocardiaceae</taxon>
        <taxon>Lentzea</taxon>
    </lineage>
</organism>
<dbReference type="PANTHER" id="PTHR43214">
    <property type="entry name" value="TWO-COMPONENT RESPONSE REGULATOR"/>
    <property type="match status" value="1"/>
</dbReference>
<dbReference type="CDD" id="cd06170">
    <property type="entry name" value="LuxR_C_like"/>
    <property type="match status" value="1"/>
</dbReference>
<dbReference type="RefSeq" id="WP_090058341.1">
    <property type="nucleotide sequence ID" value="NZ_FNCC01000019.1"/>
</dbReference>